<keyword evidence="2" id="KW-1185">Reference proteome</keyword>
<accession>A0ACD5YHY8</accession>
<reference evidence="1" key="2">
    <citation type="submission" date="2025-09" db="UniProtKB">
        <authorList>
            <consortium name="EnsemblPlants"/>
        </authorList>
    </citation>
    <scope>IDENTIFICATION</scope>
</reference>
<protein>
    <submittedName>
        <fullName evidence="1">Uncharacterized protein</fullName>
    </submittedName>
</protein>
<name>A0ACD5YHY8_AVESA</name>
<dbReference type="EnsemblPlants" id="AVESA.00010b.r2.5DG0979450.1">
    <property type="protein sequence ID" value="AVESA.00010b.r2.5DG0979450.1.CDS.1"/>
    <property type="gene ID" value="AVESA.00010b.r2.5DG0979450"/>
</dbReference>
<proteinExistence type="predicted"/>
<reference evidence="1" key="1">
    <citation type="submission" date="2021-05" db="EMBL/GenBank/DDBJ databases">
        <authorList>
            <person name="Scholz U."/>
            <person name="Mascher M."/>
            <person name="Fiebig A."/>
        </authorList>
    </citation>
    <scope>NUCLEOTIDE SEQUENCE [LARGE SCALE GENOMIC DNA]</scope>
</reference>
<organism evidence="1 2">
    <name type="scientific">Avena sativa</name>
    <name type="common">Oat</name>
    <dbReference type="NCBI Taxonomy" id="4498"/>
    <lineage>
        <taxon>Eukaryota</taxon>
        <taxon>Viridiplantae</taxon>
        <taxon>Streptophyta</taxon>
        <taxon>Embryophyta</taxon>
        <taxon>Tracheophyta</taxon>
        <taxon>Spermatophyta</taxon>
        <taxon>Magnoliopsida</taxon>
        <taxon>Liliopsida</taxon>
        <taxon>Poales</taxon>
        <taxon>Poaceae</taxon>
        <taxon>BOP clade</taxon>
        <taxon>Pooideae</taxon>
        <taxon>Poodae</taxon>
        <taxon>Poeae</taxon>
        <taxon>Poeae Chloroplast Group 1 (Aveneae type)</taxon>
        <taxon>Aveninae</taxon>
        <taxon>Avena</taxon>
    </lineage>
</organism>
<evidence type="ECO:0000313" key="1">
    <source>
        <dbReference type="EnsemblPlants" id="AVESA.00010b.r2.5DG0979450.1.CDS.1"/>
    </source>
</evidence>
<evidence type="ECO:0000313" key="2">
    <source>
        <dbReference type="Proteomes" id="UP001732700"/>
    </source>
</evidence>
<dbReference type="Proteomes" id="UP001732700">
    <property type="component" value="Chromosome 5D"/>
</dbReference>
<sequence length="232" mass="25691">MAVISSPDTCPSIRTPSNPRAPSSHLASRSTRSRAMAPKKVTMEYIADAPTRKLACKNRTTGLLKKADELSVLCGVEACAVIFPQGEGEAAAASRMHVYPSLQEARAMADRLQSMPGAEQRRKKMDGEGYVRERIGKVKEQLSKAERDNRGRETMLRLHEAMLGRRPDLADLTVEQLVGMGWTTENLIQKIKDCIADRGGEEQQAGAKADPPLHLLNPKHFNWLTFAESHFK</sequence>